<name>A0ABX0Q0Y5_9GAMM</name>
<dbReference type="RefSeq" id="WP_167123231.1">
    <property type="nucleotide sequence ID" value="NZ_JAAQQR010000002.1"/>
</dbReference>
<evidence type="ECO:0000313" key="4">
    <source>
        <dbReference type="Proteomes" id="UP001429601"/>
    </source>
</evidence>
<gene>
    <name evidence="3" type="ORF">HBF26_03715</name>
</gene>
<evidence type="ECO:0000313" key="3">
    <source>
        <dbReference type="EMBL" id="NID03978.1"/>
    </source>
</evidence>
<dbReference type="NCBIfam" id="NF033542">
    <property type="entry name" value="transpos_IS110"/>
    <property type="match status" value="1"/>
</dbReference>
<dbReference type="InterPro" id="IPR047650">
    <property type="entry name" value="Transpos_IS110"/>
</dbReference>
<dbReference type="Pfam" id="PF02371">
    <property type="entry name" value="Transposase_20"/>
    <property type="match status" value="1"/>
</dbReference>
<organism evidence="3 4">
    <name type="scientific">Luteibacter jiangsuensis</name>
    <dbReference type="NCBI Taxonomy" id="637577"/>
    <lineage>
        <taxon>Bacteria</taxon>
        <taxon>Pseudomonadati</taxon>
        <taxon>Pseudomonadota</taxon>
        <taxon>Gammaproteobacteria</taxon>
        <taxon>Lysobacterales</taxon>
        <taxon>Rhodanobacteraceae</taxon>
        <taxon>Luteibacter</taxon>
    </lineage>
</organism>
<feature type="domain" description="Transposase IS110-like N-terminal" evidence="1">
    <location>
        <begin position="7"/>
        <end position="141"/>
    </location>
</feature>
<evidence type="ECO:0000259" key="1">
    <source>
        <dbReference type="Pfam" id="PF01548"/>
    </source>
</evidence>
<accession>A0ABX0Q0Y5</accession>
<feature type="domain" description="Transposase IS116/IS110/IS902 C-terminal" evidence="2">
    <location>
        <begin position="187"/>
        <end position="263"/>
    </location>
</feature>
<protein>
    <submittedName>
        <fullName evidence="3">IS110 family transposase</fullName>
    </submittedName>
</protein>
<sequence>MPLQHFGIDIDKAALTVACHEVPGRTERVSNDAASIDAWLRRLPTDSVLAVEATGACHQALLQGAVRHDLPIYLLNPRDVRHYAESLRRRAKTDRVDAQVIARYVAHEKGNLRRYLPAPASAARLEQLLRRRALLAQTQAQLRLGCSDLALPAMDHLHASFKATLAALDEQLDALVAQDEQRARQREQLRSIPGVGPLNSLALVSLFWRLPSITADGLIAFVGFDPRPRESGNYRGQRRISKRGDAETRRLGYLAAQAFARHPVGRPLYDRYRQRGLSATATYVILARKILRLAHALISQGTTFDPQRFAAACAGT</sequence>
<comment type="caution">
    <text evidence="3">The sequence shown here is derived from an EMBL/GenBank/DDBJ whole genome shotgun (WGS) entry which is preliminary data.</text>
</comment>
<dbReference type="InterPro" id="IPR003346">
    <property type="entry name" value="Transposase_20"/>
</dbReference>
<keyword evidence="4" id="KW-1185">Reference proteome</keyword>
<dbReference type="PANTHER" id="PTHR33055:SF13">
    <property type="entry name" value="TRANSPOSASE"/>
    <property type="match status" value="1"/>
</dbReference>
<dbReference type="Proteomes" id="UP001429601">
    <property type="component" value="Unassembled WGS sequence"/>
</dbReference>
<reference evidence="3 4" key="1">
    <citation type="journal article" date="2011" name="Curr. Microbiol.">
        <title>Luteibacter jiangsuensis sp. nov.: a methamidophos-degrading bacterium isolated from a methamidophos-manufacturing factory.</title>
        <authorList>
            <person name="Wang L."/>
            <person name="Wang G.L."/>
            <person name="Li S.P."/>
            <person name="Jiang J.D."/>
        </authorList>
    </citation>
    <scope>NUCLEOTIDE SEQUENCE [LARGE SCALE GENOMIC DNA]</scope>
    <source>
        <strain evidence="3 4">CGMCC 1.10133</strain>
    </source>
</reference>
<dbReference type="EMBL" id="JAAQQR010000002">
    <property type="protein sequence ID" value="NID03978.1"/>
    <property type="molecule type" value="Genomic_DNA"/>
</dbReference>
<dbReference type="InterPro" id="IPR002525">
    <property type="entry name" value="Transp_IS110-like_N"/>
</dbReference>
<evidence type="ECO:0000259" key="2">
    <source>
        <dbReference type="Pfam" id="PF02371"/>
    </source>
</evidence>
<dbReference type="Pfam" id="PF01548">
    <property type="entry name" value="DEDD_Tnp_IS110"/>
    <property type="match status" value="1"/>
</dbReference>
<proteinExistence type="predicted"/>
<dbReference type="PANTHER" id="PTHR33055">
    <property type="entry name" value="TRANSPOSASE FOR INSERTION SEQUENCE ELEMENT IS1111A"/>
    <property type="match status" value="1"/>
</dbReference>